<evidence type="ECO:0000313" key="2">
    <source>
        <dbReference type="EMBL" id="KKK12963.1"/>
    </source>
</evidence>
<proteinExistence type="predicted"/>
<feature type="transmembrane region" description="Helical" evidence="1">
    <location>
        <begin position="21"/>
        <end position="39"/>
    </location>
</feature>
<feature type="transmembrane region" description="Helical" evidence="1">
    <location>
        <begin position="45"/>
        <end position="64"/>
    </location>
</feature>
<organism evidence="2 3">
    <name type="scientific">Aspergillus rambellii</name>
    <dbReference type="NCBI Taxonomy" id="308745"/>
    <lineage>
        <taxon>Eukaryota</taxon>
        <taxon>Fungi</taxon>
        <taxon>Dikarya</taxon>
        <taxon>Ascomycota</taxon>
        <taxon>Pezizomycotina</taxon>
        <taxon>Eurotiomycetes</taxon>
        <taxon>Eurotiomycetidae</taxon>
        <taxon>Eurotiales</taxon>
        <taxon>Aspergillaceae</taxon>
        <taxon>Aspergillus</taxon>
        <taxon>Aspergillus subgen. Nidulantes</taxon>
    </lineage>
</organism>
<comment type="caution">
    <text evidence="2">The sequence shown here is derived from an EMBL/GenBank/DDBJ whole genome shotgun (WGS) entry which is preliminary data.</text>
</comment>
<keyword evidence="1" id="KW-1133">Transmembrane helix</keyword>
<dbReference type="AlphaFoldDB" id="A0A0F8U063"/>
<accession>A0A0F8U063</accession>
<evidence type="ECO:0000313" key="3">
    <source>
        <dbReference type="Proteomes" id="UP000034291"/>
    </source>
</evidence>
<keyword evidence="1" id="KW-0472">Membrane</keyword>
<dbReference type="EMBL" id="JZBS01003921">
    <property type="protein sequence ID" value="KKK12963.1"/>
    <property type="molecule type" value="Genomic_DNA"/>
</dbReference>
<sequence>MSRRPVQIHRVNDQDHGGGLGLIRIAAGMVALVTTSHDFKLKSRFLFPGLLLFVSGMGVFYSHIDDDLSARATRNLFSWMLFKEGTGIDDRQYWKHEWLSFLIQKPALFT</sequence>
<dbReference type="Proteomes" id="UP000034291">
    <property type="component" value="Unassembled WGS sequence"/>
</dbReference>
<keyword evidence="3" id="KW-1185">Reference proteome</keyword>
<reference evidence="2 3" key="1">
    <citation type="submission" date="2015-02" db="EMBL/GenBank/DDBJ databases">
        <title>Draft Genome Sequences of Two Closely-Related Aflatoxigenic Aspergillus Species Obtained from the Cote d'Ivoire.</title>
        <authorList>
            <person name="Moore G.G."/>
            <person name="Beltz S.B."/>
            <person name="Mack B.M."/>
        </authorList>
    </citation>
    <scope>NUCLEOTIDE SEQUENCE [LARGE SCALE GENOMIC DNA]</scope>
    <source>
        <strain evidence="2 3">SRRC1468</strain>
    </source>
</reference>
<gene>
    <name evidence="2" type="ORF">ARAM_007310</name>
</gene>
<name>A0A0F8U063_9EURO</name>
<evidence type="ECO:0000256" key="1">
    <source>
        <dbReference type="SAM" id="Phobius"/>
    </source>
</evidence>
<keyword evidence="1" id="KW-0812">Transmembrane</keyword>
<protein>
    <submittedName>
        <fullName evidence="2">Uncharacterized protein</fullName>
    </submittedName>
</protein>
<dbReference type="OrthoDB" id="3549294at2759"/>